<reference evidence="2" key="1">
    <citation type="journal article" date="2019" name="G3 (Bethesda)">
        <title>Genome Assemblies of Two Rare Opportunistic Yeast Pathogens: Diutina rugosa (syn. Candida rugosa) and Trichomonascus ciferrii (syn. Candida ciferrii).</title>
        <authorList>
            <person name="Mixao V."/>
            <person name="Saus E."/>
            <person name="Hansen A.P."/>
            <person name="Lass-Florl C."/>
            <person name="Gabaldon T."/>
        </authorList>
    </citation>
    <scope>NUCLEOTIDE SEQUENCE</scope>
    <source>
        <strain evidence="2">CBS 4856</strain>
    </source>
</reference>
<proteinExistence type="inferred from homology"/>
<gene>
    <name evidence="2" type="ORF">TRICI_000133</name>
</gene>
<evidence type="ECO:0008006" key="4">
    <source>
        <dbReference type="Google" id="ProtNLM"/>
    </source>
</evidence>
<protein>
    <recommendedName>
        <fullName evidence="4">Metal-dependent protein hydrolase</fullName>
    </recommendedName>
</protein>
<keyword evidence="3" id="KW-1185">Reference proteome</keyword>
<dbReference type="PANTHER" id="PTHR11215:SF1">
    <property type="entry name" value="MYG1 EXONUCLEASE"/>
    <property type="match status" value="1"/>
</dbReference>
<dbReference type="InterPro" id="IPR003226">
    <property type="entry name" value="MYG1_exonuclease"/>
</dbReference>
<dbReference type="VEuPathDB" id="FungiDB:TRICI_000133"/>
<dbReference type="EMBL" id="SWFS01000014">
    <property type="protein sequence ID" value="KAA8917694.1"/>
    <property type="molecule type" value="Genomic_DNA"/>
</dbReference>
<name>A0A642VE88_9ASCO</name>
<sequence>MHSMTDHADKKQKTDKMKIGTHSGTFHADESLAVYMLKLLPRFKDAEVVRSRDPEVLEECDIIVDVTGQYDRTKHFDHHQKGFEETFGLDYNTKLSSAGLVYKHFGREVLAQLLDLAEDSEAINVLYPKIYTEFVEAIDANDNGISAYPNDVTASFKNSAITLPAMVSRLNPLWTHPRANDDDVLDERFQKASQLMGQAFENVVEGYGKGWYPAKDIVQKAFDARKQYDDEGRIVVFDQFVPWKEHLYTIEEDKNVPGQVLYVLYSDGKNWRVQAVAESSSSFTSRKALPEAWRGVRDEELSKISGIPSCIFTHAAGFIGGNKTREGALQMAKKALEL</sequence>
<dbReference type="AlphaFoldDB" id="A0A642VE88"/>
<comment type="similarity">
    <text evidence="1">Belongs to the MYG1 family.</text>
</comment>
<dbReference type="GO" id="GO:0005634">
    <property type="term" value="C:nucleus"/>
    <property type="evidence" value="ECO:0007669"/>
    <property type="project" value="TreeGrafter"/>
</dbReference>
<dbReference type="Proteomes" id="UP000761534">
    <property type="component" value="Unassembled WGS sequence"/>
</dbReference>
<organism evidence="2 3">
    <name type="scientific">Trichomonascus ciferrii</name>
    <dbReference type="NCBI Taxonomy" id="44093"/>
    <lineage>
        <taxon>Eukaryota</taxon>
        <taxon>Fungi</taxon>
        <taxon>Dikarya</taxon>
        <taxon>Ascomycota</taxon>
        <taxon>Saccharomycotina</taxon>
        <taxon>Dipodascomycetes</taxon>
        <taxon>Dipodascales</taxon>
        <taxon>Trichomonascaceae</taxon>
        <taxon>Trichomonascus</taxon>
        <taxon>Trichomonascus ciferrii complex</taxon>
    </lineage>
</organism>
<dbReference type="PANTHER" id="PTHR11215">
    <property type="entry name" value="METAL DEPENDENT HYDROLASE - RELATED"/>
    <property type="match status" value="1"/>
</dbReference>
<evidence type="ECO:0000256" key="1">
    <source>
        <dbReference type="ARBA" id="ARBA00010105"/>
    </source>
</evidence>
<dbReference type="Pfam" id="PF03690">
    <property type="entry name" value="MYG1_exonuc"/>
    <property type="match status" value="1"/>
</dbReference>
<accession>A0A642VE88</accession>
<dbReference type="OrthoDB" id="10265310at2759"/>
<comment type="caution">
    <text evidence="2">The sequence shown here is derived from an EMBL/GenBank/DDBJ whole genome shotgun (WGS) entry which is preliminary data.</text>
</comment>
<evidence type="ECO:0000313" key="2">
    <source>
        <dbReference type="EMBL" id="KAA8917694.1"/>
    </source>
</evidence>
<dbReference type="GO" id="GO:0005737">
    <property type="term" value="C:cytoplasm"/>
    <property type="evidence" value="ECO:0007669"/>
    <property type="project" value="TreeGrafter"/>
</dbReference>
<evidence type="ECO:0000313" key="3">
    <source>
        <dbReference type="Proteomes" id="UP000761534"/>
    </source>
</evidence>